<name>A0A816N7K8_9BILA</name>
<proteinExistence type="predicted"/>
<sequence length="55" mass="6560">YDANRMNETYIIGDFVYVKRLGLNYKLASKYNGPYQIIQQLNESIYRLQNPNELN</sequence>
<reference evidence="1" key="1">
    <citation type="submission" date="2021-02" db="EMBL/GenBank/DDBJ databases">
        <authorList>
            <person name="Nowell W R."/>
        </authorList>
    </citation>
    <scope>NUCLEOTIDE SEQUENCE</scope>
</reference>
<protein>
    <recommendedName>
        <fullName evidence="4">Reverse transcriptase</fullName>
    </recommendedName>
</protein>
<gene>
    <name evidence="1" type="ORF">MBJ925_LOCUS9715</name>
    <name evidence="2" type="ORF">SMN809_LOCUS80852</name>
</gene>
<evidence type="ECO:0000313" key="1">
    <source>
        <dbReference type="EMBL" id="CAF2028566.1"/>
    </source>
</evidence>
<evidence type="ECO:0000313" key="3">
    <source>
        <dbReference type="Proteomes" id="UP000663824"/>
    </source>
</evidence>
<dbReference type="EMBL" id="CAJNRE010003765">
    <property type="protein sequence ID" value="CAF2028566.1"/>
    <property type="molecule type" value="Genomic_DNA"/>
</dbReference>
<feature type="non-terminal residue" evidence="1">
    <location>
        <position position="1"/>
    </location>
</feature>
<dbReference type="EMBL" id="CAJOBI010346508">
    <property type="protein sequence ID" value="CAF5218227.1"/>
    <property type="molecule type" value="Genomic_DNA"/>
</dbReference>
<dbReference type="Proteomes" id="UP000663824">
    <property type="component" value="Unassembled WGS sequence"/>
</dbReference>
<organism evidence="1 3">
    <name type="scientific">Rotaria magnacalcarata</name>
    <dbReference type="NCBI Taxonomy" id="392030"/>
    <lineage>
        <taxon>Eukaryota</taxon>
        <taxon>Metazoa</taxon>
        <taxon>Spiralia</taxon>
        <taxon>Gnathifera</taxon>
        <taxon>Rotifera</taxon>
        <taxon>Eurotatoria</taxon>
        <taxon>Bdelloidea</taxon>
        <taxon>Philodinida</taxon>
        <taxon>Philodinidae</taxon>
        <taxon>Rotaria</taxon>
    </lineage>
</organism>
<dbReference type="Proteomes" id="UP000676336">
    <property type="component" value="Unassembled WGS sequence"/>
</dbReference>
<evidence type="ECO:0000313" key="2">
    <source>
        <dbReference type="EMBL" id="CAF5218227.1"/>
    </source>
</evidence>
<evidence type="ECO:0008006" key="4">
    <source>
        <dbReference type="Google" id="ProtNLM"/>
    </source>
</evidence>
<accession>A0A816N7K8</accession>
<comment type="caution">
    <text evidence="1">The sequence shown here is derived from an EMBL/GenBank/DDBJ whole genome shotgun (WGS) entry which is preliminary data.</text>
</comment>
<dbReference type="AlphaFoldDB" id="A0A816N7K8"/>